<keyword evidence="2 4" id="KW-0863">Zinc-finger</keyword>
<keyword evidence="1" id="KW-0479">Metal-binding</keyword>
<dbReference type="SUPFAM" id="SSF52540">
    <property type="entry name" value="P-loop containing nucleoside triphosphate hydrolases"/>
    <property type="match status" value="1"/>
</dbReference>
<dbReference type="InterPro" id="IPR017455">
    <property type="entry name" value="Znf_FYVE-rel"/>
</dbReference>
<gene>
    <name evidence="6" type="ORF">GWI33_008137</name>
</gene>
<dbReference type="InterPro" id="IPR027417">
    <property type="entry name" value="P-loop_NTPase"/>
</dbReference>
<protein>
    <recommendedName>
        <fullName evidence="5">FYVE-type domain-containing protein</fullName>
    </recommendedName>
</protein>
<evidence type="ECO:0000256" key="3">
    <source>
        <dbReference type="ARBA" id="ARBA00022833"/>
    </source>
</evidence>
<keyword evidence="3" id="KW-0862">Zinc</keyword>
<dbReference type="SUPFAM" id="SSF57903">
    <property type="entry name" value="FYVE/PHD zinc finger"/>
    <property type="match status" value="2"/>
</dbReference>
<dbReference type="GO" id="GO:0005545">
    <property type="term" value="F:1-phosphatidylinositol binding"/>
    <property type="evidence" value="ECO:0007669"/>
    <property type="project" value="TreeGrafter"/>
</dbReference>
<dbReference type="GO" id="GO:0005525">
    <property type="term" value="F:GTP binding"/>
    <property type="evidence" value="ECO:0007669"/>
    <property type="project" value="InterPro"/>
</dbReference>
<evidence type="ECO:0000259" key="5">
    <source>
        <dbReference type="PROSITE" id="PS50178"/>
    </source>
</evidence>
<dbReference type="Proteomes" id="UP000625711">
    <property type="component" value="Unassembled WGS sequence"/>
</dbReference>
<accession>A0A834IGJ0</accession>
<dbReference type="GO" id="GO:0005811">
    <property type="term" value="C:lipid droplet"/>
    <property type="evidence" value="ECO:0007669"/>
    <property type="project" value="TreeGrafter"/>
</dbReference>
<dbReference type="OrthoDB" id="68108at2759"/>
<dbReference type="SMART" id="SM00064">
    <property type="entry name" value="FYVE"/>
    <property type="match status" value="2"/>
</dbReference>
<reference evidence="6" key="1">
    <citation type="submission" date="2020-08" db="EMBL/GenBank/DDBJ databases">
        <title>Genome sequencing and assembly of the red palm weevil Rhynchophorus ferrugineus.</title>
        <authorList>
            <person name="Dias G.B."/>
            <person name="Bergman C.M."/>
            <person name="Manee M."/>
        </authorList>
    </citation>
    <scope>NUCLEOTIDE SEQUENCE</scope>
    <source>
        <strain evidence="6">AA-2017</strain>
        <tissue evidence="6">Whole larva</tissue>
    </source>
</reference>
<dbReference type="GO" id="GO:0140042">
    <property type="term" value="P:lipid droplet formation"/>
    <property type="evidence" value="ECO:0007669"/>
    <property type="project" value="TreeGrafter"/>
</dbReference>
<feature type="domain" description="FYVE-type" evidence="5">
    <location>
        <begin position="658"/>
        <end position="714"/>
    </location>
</feature>
<keyword evidence="7" id="KW-1185">Reference proteome</keyword>
<proteinExistence type="predicted"/>
<dbReference type="AlphaFoldDB" id="A0A834IGJ0"/>
<evidence type="ECO:0000256" key="2">
    <source>
        <dbReference type="ARBA" id="ARBA00022771"/>
    </source>
</evidence>
<dbReference type="InterPro" id="IPR042427">
    <property type="entry name" value="ZFYV1"/>
</dbReference>
<dbReference type="GO" id="GO:0043325">
    <property type="term" value="F:phosphatidylinositol-3,4-bisphosphate binding"/>
    <property type="evidence" value="ECO:0007669"/>
    <property type="project" value="TreeGrafter"/>
</dbReference>
<dbReference type="GO" id="GO:0008270">
    <property type="term" value="F:zinc ion binding"/>
    <property type="evidence" value="ECO:0007669"/>
    <property type="project" value="UniProtKB-KW"/>
</dbReference>
<dbReference type="PANTHER" id="PTHR46624">
    <property type="entry name" value="AGAP002036-PA"/>
    <property type="match status" value="1"/>
</dbReference>
<dbReference type="Pfam" id="PF01363">
    <property type="entry name" value="FYVE"/>
    <property type="match status" value="2"/>
</dbReference>
<dbReference type="CDD" id="cd15734">
    <property type="entry name" value="FYVE_ZFYV1"/>
    <property type="match status" value="1"/>
</dbReference>
<dbReference type="InterPro" id="IPR015894">
    <property type="entry name" value="Guanylate-bd_N"/>
</dbReference>
<dbReference type="Pfam" id="PF02263">
    <property type="entry name" value="GBP"/>
    <property type="match status" value="1"/>
</dbReference>
<feature type="domain" description="FYVE-type" evidence="5">
    <location>
        <begin position="535"/>
        <end position="601"/>
    </location>
</feature>
<dbReference type="InterPro" id="IPR013083">
    <property type="entry name" value="Znf_RING/FYVE/PHD"/>
</dbReference>
<evidence type="ECO:0000313" key="6">
    <source>
        <dbReference type="EMBL" id="KAF7278616.1"/>
    </source>
</evidence>
<organism evidence="6 7">
    <name type="scientific">Rhynchophorus ferrugineus</name>
    <name type="common">Red palm weevil</name>
    <name type="synonym">Curculio ferrugineus</name>
    <dbReference type="NCBI Taxonomy" id="354439"/>
    <lineage>
        <taxon>Eukaryota</taxon>
        <taxon>Metazoa</taxon>
        <taxon>Ecdysozoa</taxon>
        <taxon>Arthropoda</taxon>
        <taxon>Hexapoda</taxon>
        <taxon>Insecta</taxon>
        <taxon>Pterygota</taxon>
        <taxon>Neoptera</taxon>
        <taxon>Endopterygota</taxon>
        <taxon>Coleoptera</taxon>
        <taxon>Polyphaga</taxon>
        <taxon>Cucujiformia</taxon>
        <taxon>Curculionidae</taxon>
        <taxon>Dryophthorinae</taxon>
        <taxon>Rhynchophorus</taxon>
    </lineage>
</organism>
<dbReference type="GO" id="GO:0005547">
    <property type="term" value="F:phosphatidylinositol-3,4,5-trisphosphate binding"/>
    <property type="evidence" value="ECO:0007669"/>
    <property type="project" value="TreeGrafter"/>
</dbReference>
<dbReference type="EMBL" id="JAACXV010000394">
    <property type="protein sequence ID" value="KAF7278616.1"/>
    <property type="molecule type" value="Genomic_DNA"/>
</dbReference>
<dbReference type="InterPro" id="IPR011011">
    <property type="entry name" value="Znf_FYVE_PHD"/>
</dbReference>
<sequence length="714" mass="80307">MRLEAREPQGIKKLLFFSKVNKMENLTHDIKKKHSLVTIGRSPLILNSLDPTINNTSNGLSQEIKSDPPMESLNILDEVGNVGDKSILLLDESENLKIRTENDFIRALNLEPKKKVKVVSIFGNTGEGKSYTMNHVFFNGEEVFKTSPSQMSCTMGVWAKYDPKLNVICLDTEGLLGISKKENQRTRLLLKVLAVSDVIVYRTKSDRLQRDMYTFLGGASKAYKDHFSYALQKAVLRIDGDKISTGLGPGVVIFHETQHTNTLDDLHDRASVDQSAEDILKSTFSDLGLTYDSFGFIKYVGVRTSLGSSTSFDRLKFVLTKELESTDVRSPRDAKYIYLMLKNINEKYHLPLSDVNPQLYLSQFFTCPERCLSCKTGCVLSMGHKDEGEDHTTNELCKFQHQYQNCVYLCKRCYTGGKKVIVKPTSQTSQDTSWKSYLNYVMSGYVIECPHCGEIYRSRQHWYGNKNPEDEAVRLEIVHVWPGDKSLIGVGISAQKVVDQVTVLTDAVSSVSSQPAKMITDWVNDKIAPSYWRPNSEIKACFKCNVSFLPSGSNKIVLSKHHCRNCGEGFCEYCSSKRCPVPHKGWTDPVRVCDSCHEDLEGRGDSLLDGLNTDDLTEVRARYISETVVNSISAVKTVLDIPRDFIKDTARPSYWIPDSECKECVLCKEPFGPLLALHHCRDCGKGVCDNCSNSRKAVPLRGWDSPVRVCDGCR</sequence>
<dbReference type="InterPro" id="IPR000306">
    <property type="entry name" value="Znf_FYVE"/>
</dbReference>
<evidence type="ECO:0000256" key="4">
    <source>
        <dbReference type="PROSITE-ProRule" id="PRU00091"/>
    </source>
</evidence>
<comment type="caution">
    <text evidence="6">The sequence shown here is derived from an EMBL/GenBank/DDBJ whole genome shotgun (WGS) entry which is preliminary data.</text>
</comment>
<dbReference type="Gene3D" id="3.30.40.10">
    <property type="entry name" value="Zinc/RING finger domain, C3HC4 (zinc finger)"/>
    <property type="match status" value="2"/>
</dbReference>
<name>A0A834IGJ0_RHYFE</name>
<dbReference type="Gene3D" id="3.40.50.300">
    <property type="entry name" value="P-loop containing nucleotide triphosphate hydrolases"/>
    <property type="match status" value="1"/>
</dbReference>
<dbReference type="GO" id="GO:0032266">
    <property type="term" value="F:phosphatidylinositol-3-phosphate binding"/>
    <property type="evidence" value="ECO:0007669"/>
    <property type="project" value="TreeGrafter"/>
</dbReference>
<dbReference type="GO" id="GO:0003924">
    <property type="term" value="F:GTPase activity"/>
    <property type="evidence" value="ECO:0007669"/>
    <property type="project" value="InterPro"/>
</dbReference>
<evidence type="ECO:0000313" key="7">
    <source>
        <dbReference type="Proteomes" id="UP000625711"/>
    </source>
</evidence>
<evidence type="ECO:0000256" key="1">
    <source>
        <dbReference type="ARBA" id="ARBA00022723"/>
    </source>
</evidence>
<dbReference type="PANTHER" id="PTHR46624:SF4">
    <property type="entry name" value="FYVE-TYPE DOMAIN-CONTAINING PROTEIN"/>
    <property type="match status" value="1"/>
</dbReference>
<dbReference type="PROSITE" id="PS50178">
    <property type="entry name" value="ZF_FYVE"/>
    <property type="match status" value="2"/>
</dbReference>